<name>A0A3G2R8T1_9FIRM</name>
<dbReference type="SUPFAM" id="SSF160991">
    <property type="entry name" value="CV3147-like"/>
    <property type="match status" value="1"/>
</dbReference>
<evidence type="ECO:0000259" key="2">
    <source>
        <dbReference type="Pfam" id="PF20906"/>
    </source>
</evidence>
<gene>
    <name evidence="3" type="ORF">D2962_15780</name>
</gene>
<proteinExistence type="predicted"/>
<dbReference type="KEGG" id="bacg:D2962_15780"/>
<keyword evidence="4" id="KW-1185">Reference proteome</keyword>
<dbReference type="EMBL" id="CP033169">
    <property type="protein sequence ID" value="AYO31871.1"/>
    <property type="molecule type" value="Genomic_DNA"/>
</dbReference>
<reference evidence="3 4" key="1">
    <citation type="submission" date="2018-10" db="EMBL/GenBank/DDBJ databases">
        <authorList>
            <person name="Zhang X."/>
        </authorList>
    </citation>
    <scope>NUCLEOTIDE SEQUENCE [LARGE SCALE GENOMIC DNA]</scope>
    <source>
        <strain evidence="3 4">SK-G1</strain>
    </source>
</reference>
<evidence type="ECO:0000313" key="4">
    <source>
        <dbReference type="Proteomes" id="UP000280960"/>
    </source>
</evidence>
<dbReference type="InterPro" id="IPR024071">
    <property type="entry name" value="S-Me-THD_C_sf"/>
</dbReference>
<dbReference type="InterPro" id="IPR010318">
    <property type="entry name" value="S-Me-THD_N"/>
</dbReference>
<dbReference type="AlphaFoldDB" id="A0A3G2R8T1"/>
<dbReference type="Pfam" id="PF20906">
    <property type="entry name" value="S-Me-THD_C"/>
    <property type="match status" value="1"/>
</dbReference>
<accession>A0A3G2R8T1</accession>
<dbReference type="Pfam" id="PF06032">
    <property type="entry name" value="S-Me-THD_N"/>
    <property type="match status" value="1"/>
</dbReference>
<evidence type="ECO:0000259" key="1">
    <source>
        <dbReference type="Pfam" id="PF06032"/>
    </source>
</evidence>
<evidence type="ECO:0000313" key="3">
    <source>
        <dbReference type="EMBL" id="AYO31871.1"/>
    </source>
</evidence>
<sequence length="370" mass="41097">MTVSKIENKEELRDFIDGCTLLGVGGGGNPEEGFAALAGILEETGSIEWKDVDSLSDDSIAICTFLMGSTAPLTEEKKKKMVELGLTKKKYPLNLANAVQEWENFMGKKVDVLVPLEIGGSNMPVPMAVAKRLGKTIVDGDYAGRAIPEIFQISLMMEDVKFWPAASVDKYGNICIIKDAISNELAERIGKYLSEVAFGSTGLAGFPVTGKQLKRLLVKGSMSKAMKIGMALREVREKGVSLEEKLKEFGGKLVFEGRVVKKDWKDEEGYYQGVHTIEGTRKFIGNKAEIYFKNENHIFWVDGNSVVTSPDLIANVNPANVKPLRNEEIEVGTYMQTFALPCDPILREEKVIKRLEPRYFGFDIDYKPFN</sequence>
<dbReference type="Gene3D" id="3.40.1610.10">
    <property type="entry name" value="CV3147-like domain"/>
    <property type="match status" value="1"/>
</dbReference>
<dbReference type="RefSeq" id="WP_122015544.1">
    <property type="nucleotide sequence ID" value="NZ_CP033169.1"/>
</dbReference>
<dbReference type="Gene3D" id="2.40.390.10">
    <property type="entry name" value="CV3147-like"/>
    <property type="match status" value="1"/>
</dbReference>
<organism evidence="3 4">
    <name type="scientific">Biomaibacter acetigenes</name>
    <dbReference type="NCBI Taxonomy" id="2316383"/>
    <lineage>
        <taxon>Bacteria</taxon>
        <taxon>Bacillati</taxon>
        <taxon>Bacillota</taxon>
        <taxon>Clostridia</taxon>
        <taxon>Thermosediminibacterales</taxon>
        <taxon>Tepidanaerobacteraceae</taxon>
        <taxon>Biomaibacter</taxon>
    </lineage>
</organism>
<feature type="domain" description="S-Me-THD N-terminal" evidence="1">
    <location>
        <begin position="11"/>
        <end position="178"/>
    </location>
</feature>
<dbReference type="Proteomes" id="UP000280960">
    <property type="component" value="Chromosome"/>
</dbReference>
<dbReference type="InterPro" id="IPR027479">
    <property type="entry name" value="S-Me-THD_N_sf"/>
</dbReference>
<feature type="domain" description="S-Me-THD-like C-terminal" evidence="2">
    <location>
        <begin position="182"/>
        <end position="368"/>
    </location>
</feature>
<dbReference type="InterPro" id="IPR048350">
    <property type="entry name" value="S-Me-THD-like_C"/>
</dbReference>
<protein>
    <submittedName>
        <fullName evidence="3">DUF917 domain-containing protein</fullName>
    </submittedName>
</protein>